<feature type="signal peptide" evidence="1">
    <location>
        <begin position="1"/>
        <end position="23"/>
    </location>
</feature>
<organism evidence="3 4">
    <name type="scientific">Paenibacillus algorifonticola</name>
    <dbReference type="NCBI Taxonomy" id="684063"/>
    <lineage>
        <taxon>Bacteria</taxon>
        <taxon>Bacillati</taxon>
        <taxon>Bacillota</taxon>
        <taxon>Bacilli</taxon>
        <taxon>Bacillales</taxon>
        <taxon>Paenibacillaceae</taxon>
        <taxon>Paenibacillus</taxon>
    </lineage>
</organism>
<keyword evidence="4" id="KW-1185">Reference proteome</keyword>
<proteinExistence type="predicted"/>
<evidence type="ECO:0000313" key="3">
    <source>
        <dbReference type="EMBL" id="SFE69922.1"/>
    </source>
</evidence>
<evidence type="ECO:0000259" key="2">
    <source>
        <dbReference type="Pfam" id="PF16107"/>
    </source>
</evidence>
<dbReference type="Pfam" id="PF16107">
    <property type="entry name" value="DUF4825"/>
    <property type="match status" value="1"/>
</dbReference>
<dbReference type="EMBL" id="FONN01000005">
    <property type="protein sequence ID" value="SFE69922.1"/>
    <property type="molecule type" value="Genomic_DNA"/>
</dbReference>
<name>A0A1I2CP57_9BACL</name>
<evidence type="ECO:0000313" key="4">
    <source>
        <dbReference type="Proteomes" id="UP000183410"/>
    </source>
</evidence>
<dbReference type="InterPro" id="IPR032250">
    <property type="entry name" value="DUF4825"/>
</dbReference>
<accession>A0A1I2CP57</accession>
<protein>
    <recommendedName>
        <fullName evidence="2">DUF4825 domain-containing protein</fullName>
    </recommendedName>
</protein>
<dbReference type="AlphaFoldDB" id="A0A1I2CP57"/>
<evidence type="ECO:0000256" key="1">
    <source>
        <dbReference type="SAM" id="SignalP"/>
    </source>
</evidence>
<keyword evidence="1" id="KW-0732">Signal</keyword>
<dbReference type="PROSITE" id="PS51257">
    <property type="entry name" value="PROKAR_LIPOPROTEIN"/>
    <property type="match status" value="1"/>
</dbReference>
<feature type="domain" description="DUF4825" evidence="2">
    <location>
        <begin position="37"/>
        <end position="122"/>
    </location>
</feature>
<sequence length="174" mass="20248">MKFFWKDCKFLVIMMLMTLTLVACNSTNKIPDSGEDLFKFKNTLIGSNSAVGQIVHQLPANDKLNKMMLETDQEPYGLSLNYKNVNNSLSLDDLEHTIVYNASFIFALIPNVDRITFTVEEKTYVIHREFLQEWYDGHVLEEFESTDDLKEFIGKYISNKQKMDQLFKVVANRQ</sequence>
<dbReference type="RefSeq" id="WP_046231481.1">
    <property type="nucleotide sequence ID" value="NZ_FONN01000005.1"/>
</dbReference>
<dbReference type="OrthoDB" id="2352542at2"/>
<reference evidence="4" key="1">
    <citation type="submission" date="2016-10" db="EMBL/GenBank/DDBJ databases">
        <authorList>
            <person name="Varghese N."/>
            <person name="Submissions S."/>
        </authorList>
    </citation>
    <scope>NUCLEOTIDE SEQUENCE [LARGE SCALE GENOMIC DNA]</scope>
    <source>
        <strain evidence="4">CGMCC 1.10223</strain>
    </source>
</reference>
<dbReference type="Proteomes" id="UP000183410">
    <property type="component" value="Unassembled WGS sequence"/>
</dbReference>
<gene>
    <name evidence="3" type="ORF">SAMN04487969_105181</name>
</gene>
<feature type="chain" id="PRO_5038850628" description="DUF4825 domain-containing protein" evidence="1">
    <location>
        <begin position="24"/>
        <end position="174"/>
    </location>
</feature>